<dbReference type="RefSeq" id="WP_378065001.1">
    <property type="nucleotide sequence ID" value="NZ_JBHSBL010000004.1"/>
</dbReference>
<organism evidence="1 2">
    <name type="scientific">Actinoplanes subglobosus</name>
    <dbReference type="NCBI Taxonomy" id="1547892"/>
    <lineage>
        <taxon>Bacteria</taxon>
        <taxon>Bacillati</taxon>
        <taxon>Actinomycetota</taxon>
        <taxon>Actinomycetes</taxon>
        <taxon>Micromonosporales</taxon>
        <taxon>Micromonosporaceae</taxon>
        <taxon>Actinoplanes</taxon>
    </lineage>
</organism>
<evidence type="ECO:0000313" key="2">
    <source>
        <dbReference type="Proteomes" id="UP001595867"/>
    </source>
</evidence>
<keyword evidence="2" id="KW-1185">Reference proteome</keyword>
<name>A0ABV8IIA7_9ACTN</name>
<proteinExistence type="predicted"/>
<dbReference type="Proteomes" id="UP001595867">
    <property type="component" value="Unassembled WGS sequence"/>
</dbReference>
<dbReference type="EMBL" id="JBHSBL010000004">
    <property type="protein sequence ID" value="MFC4063959.1"/>
    <property type="molecule type" value="Genomic_DNA"/>
</dbReference>
<comment type="caution">
    <text evidence="1">The sequence shown here is derived from an EMBL/GenBank/DDBJ whole genome shotgun (WGS) entry which is preliminary data.</text>
</comment>
<reference evidence="2" key="1">
    <citation type="journal article" date="2019" name="Int. J. Syst. Evol. Microbiol.">
        <title>The Global Catalogue of Microorganisms (GCM) 10K type strain sequencing project: providing services to taxonomists for standard genome sequencing and annotation.</title>
        <authorList>
            <consortium name="The Broad Institute Genomics Platform"/>
            <consortium name="The Broad Institute Genome Sequencing Center for Infectious Disease"/>
            <person name="Wu L."/>
            <person name="Ma J."/>
        </authorList>
    </citation>
    <scope>NUCLEOTIDE SEQUENCE [LARGE SCALE GENOMIC DNA]</scope>
    <source>
        <strain evidence="2">TBRC 5832</strain>
    </source>
</reference>
<protein>
    <submittedName>
        <fullName evidence="1">Uncharacterized protein</fullName>
    </submittedName>
</protein>
<sequence>MLVVFAHSTSGPTVATLHRGDGVVLQLPGYDRKYRVPHDLAHFATERTFEMSGGVFGSIAAGAVFAGMRVLSGRPRHDAAARSRLVLDGCKQSLGLAELIAGMVHHAVETGVPEQAPALVRKAWGALETGEPPWPDERAAEAARVLSELAGDFEAAGSVRVTWPDHLVAAVPPARGIRRGRRGRT</sequence>
<evidence type="ECO:0000313" key="1">
    <source>
        <dbReference type="EMBL" id="MFC4063959.1"/>
    </source>
</evidence>
<gene>
    <name evidence="1" type="ORF">ACFO0C_03385</name>
</gene>
<accession>A0ABV8IIA7</accession>